<dbReference type="GO" id="GO:0006635">
    <property type="term" value="P:fatty acid beta-oxidation"/>
    <property type="evidence" value="ECO:0007669"/>
    <property type="project" value="UniProtKB-UniPathway"/>
</dbReference>
<keyword evidence="3" id="KW-0442">Lipid degradation</keyword>
<dbReference type="InterPro" id="IPR001753">
    <property type="entry name" value="Enoyl-CoA_hydra/iso"/>
</dbReference>
<proteinExistence type="predicted"/>
<keyword evidence="2" id="KW-0276">Fatty acid metabolism</keyword>
<evidence type="ECO:0000256" key="5">
    <source>
        <dbReference type="ARBA" id="ARBA00023027"/>
    </source>
</evidence>
<evidence type="ECO:0000256" key="1">
    <source>
        <dbReference type="ARBA" id="ARBA00005005"/>
    </source>
</evidence>
<dbReference type="PANTHER" id="PTHR48075:SF7">
    <property type="entry name" value="3-HYDROXYACYL-COA DEHYDROGENASE-RELATED"/>
    <property type="match status" value="1"/>
</dbReference>
<dbReference type="Pfam" id="PF02737">
    <property type="entry name" value="3HCDH_N"/>
    <property type="match status" value="1"/>
</dbReference>
<comment type="caution">
    <text evidence="10">The sequence shown here is derived from an EMBL/GenBank/DDBJ whole genome shotgun (WGS) entry which is preliminary data.</text>
</comment>
<organism evidence="10 11">
    <name type="scientific">Cocleimonas flava</name>
    <dbReference type="NCBI Taxonomy" id="634765"/>
    <lineage>
        <taxon>Bacteria</taxon>
        <taxon>Pseudomonadati</taxon>
        <taxon>Pseudomonadota</taxon>
        <taxon>Gammaproteobacteria</taxon>
        <taxon>Thiotrichales</taxon>
        <taxon>Thiotrichaceae</taxon>
        <taxon>Cocleimonas</taxon>
    </lineage>
</organism>
<keyword evidence="11" id="KW-1185">Reference proteome</keyword>
<evidence type="ECO:0000256" key="4">
    <source>
        <dbReference type="ARBA" id="ARBA00023002"/>
    </source>
</evidence>
<sequence length="801" mass="87853">MAEIAFSDIKLINKIPVIKKAAILGAGVMGAQIAAHFANAGIPALLFDLPAEGKDKSATATGAIKALAKQKPEPLALGRLSKLLTACNYDDDLDKLDDCDLIIEVIAERADWKIDLYKKLVPHLNENTILASNTSGISIELLAEGVPDQFKDQFLGIHFFNPPRYMPLVEIIGHPGTRADVMDNVEAFLVSTLGKGVVRAKDTTNFIANRIGVFSILVTLYHAERLGINFETVDELTGAKIGRPKSATLRTADVVGLDTLRHVINGVVDNLKDDPWADLFKVPAWMDTLVENGALGSKTRKGVYKKEGKDILVFEPKDGSYRKRKVKIPGKVEKAVKDFKNPDRLANLRSINDPHAEFLWCIHRDAMHYCAHLLEDIADNARDIDMAIRWGFGWKQGPFEIWQSAGWNKVAGMIKEDIAAGKTPCDLPLPNWVSEIDAIHNEEGSWSASANAYKAPSSLDVYKRQRWPESVVGAKKPEQKTIFENDACHFWLTDDDIGVISFKTKMHTISDPVLESLNQALDISEKQLRGMVIWHPDAPFSAGADLKSFMPVAMKSMLPGNNGLDELLAKFQATLCRLRKSNVPVVSGVQGLTLGGGCEMMMQTDRAVVALESYIGLVEVGVGLIPAASGCMEFARRASIAAKGGDVFEGIKNAFEVIGMGKVATSAHQAKDFGFLRETDIIVMNKDEVLHTALAQVRALDAANYRPQPELPITAAGRGAIANIKAAMTNMHAGQFISDYDMEIGVKVAEALCGGDVDTGTPLTEEWYLRKEREGFRSLIKNLKTHKRVKHMLDTGKPLRN</sequence>
<dbReference type="Pfam" id="PF00725">
    <property type="entry name" value="3HCDH"/>
    <property type="match status" value="1"/>
</dbReference>
<evidence type="ECO:0000256" key="3">
    <source>
        <dbReference type="ARBA" id="ARBA00022963"/>
    </source>
</evidence>
<evidence type="ECO:0000313" key="11">
    <source>
        <dbReference type="Proteomes" id="UP000294887"/>
    </source>
</evidence>
<evidence type="ECO:0000313" key="10">
    <source>
        <dbReference type="EMBL" id="TCJ88322.1"/>
    </source>
</evidence>
<keyword evidence="5" id="KW-0520">NAD</keyword>
<feature type="domain" description="3-hydroxyacyl-CoA dehydrogenase C-terminal" evidence="8">
    <location>
        <begin position="206"/>
        <end position="305"/>
    </location>
</feature>
<dbReference type="SUPFAM" id="SSF48179">
    <property type="entry name" value="6-phosphogluconate dehydrogenase C-terminal domain-like"/>
    <property type="match status" value="2"/>
</dbReference>
<evidence type="ECO:0000256" key="2">
    <source>
        <dbReference type="ARBA" id="ARBA00022832"/>
    </source>
</evidence>
<dbReference type="CDD" id="cd06558">
    <property type="entry name" value="crotonase-like"/>
    <property type="match status" value="1"/>
</dbReference>
<dbReference type="Proteomes" id="UP000294887">
    <property type="component" value="Unassembled WGS sequence"/>
</dbReference>
<dbReference type="Pfam" id="PF00378">
    <property type="entry name" value="ECH_1"/>
    <property type="match status" value="1"/>
</dbReference>
<keyword evidence="4" id="KW-0560">Oxidoreductase</keyword>
<name>A0A4R1F6U6_9GAMM</name>
<gene>
    <name evidence="10" type="ORF">EV695_0165</name>
</gene>
<evidence type="ECO:0000256" key="7">
    <source>
        <dbReference type="ARBA" id="ARBA00049556"/>
    </source>
</evidence>
<dbReference type="EMBL" id="SMFQ01000002">
    <property type="protein sequence ID" value="TCJ88322.1"/>
    <property type="molecule type" value="Genomic_DNA"/>
</dbReference>
<dbReference type="SUPFAM" id="SSF51735">
    <property type="entry name" value="NAD(P)-binding Rossmann-fold domains"/>
    <property type="match status" value="1"/>
</dbReference>
<reference evidence="10 11" key="1">
    <citation type="submission" date="2019-03" db="EMBL/GenBank/DDBJ databases">
        <title>Genomic Encyclopedia of Type Strains, Phase IV (KMG-IV): sequencing the most valuable type-strain genomes for metagenomic binning, comparative biology and taxonomic classification.</title>
        <authorList>
            <person name="Goeker M."/>
        </authorList>
    </citation>
    <scope>NUCLEOTIDE SEQUENCE [LARGE SCALE GENOMIC DNA]</scope>
    <source>
        <strain evidence="10 11">DSM 24830</strain>
    </source>
</reference>
<dbReference type="PANTHER" id="PTHR48075">
    <property type="entry name" value="3-HYDROXYACYL-COA DEHYDROGENASE FAMILY PROTEIN"/>
    <property type="match status" value="1"/>
</dbReference>
<dbReference type="Gene3D" id="1.10.1040.50">
    <property type="match status" value="1"/>
</dbReference>
<dbReference type="InterPro" id="IPR008927">
    <property type="entry name" value="6-PGluconate_DH-like_C_sf"/>
</dbReference>
<keyword evidence="6" id="KW-0443">Lipid metabolism</keyword>
<dbReference type="Gene3D" id="3.40.50.720">
    <property type="entry name" value="NAD(P)-binding Rossmann-like Domain"/>
    <property type="match status" value="1"/>
</dbReference>
<dbReference type="GO" id="GO:0070403">
    <property type="term" value="F:NAD+ binding"/>
    <property type="evidence" value="ECO:0007669"/>
    <property type="project" value="InterPro"/>
</dbReference>
<protein>
    <submittedName>
        <fullName evidence="10">3-hydroxyacyl-CoA dehydrogenase</fullName>
    </submittedName>
</protein>
<dbReference type="RefSeq" id="WP_131904024.1">
    <property type="nucleotide sequence ID" value="NZ_BAAAFU010000008.1"/>
</dbReference>
<dbReference type="InterPro" id="IPR029045">
    <property type="entry name" value="ClpP/crotonase-like_dom_sf"/>
</dbReference>
<accession>A0A4R1F6U6</accession>
<dbReference type="AlphaFoldDB" id="A0A4R1F6U6"/>
<dbReference type="InterPro" id="IPR006176">
    <property type="entry name" value="3-OHacyl-CoA_DH_NAD-bd"/>
</dbReference>
<dbReference type="SUPFAM" id="SSF52096">
    <property type="entry name" value="ClpP/crotonase"/>
    <property type="match status" value="1"/>
</dbReference>
<dbReference type="InterPro" id="IPR006108">
    <property type="entry name" value="3HC_DH_C"/>
</dbReference>
<evidence type="ECO:0000259" key="8">
    <source>
        <dbReference type="Pfam" id="PF00725"/>
    </source>
</evidence>
<dbReference type="GO" id="GO:0003857">
    <property type="term" value="F:(3S)-3-hydroxyacyl-CoA dehydrogenase (NAD+) activity"/>
    <property type="evidence" value="ECO:0007669"/>
    <property type="project" value="UniProtKB-EC"/>
</dbReference>
<feature type="domain" description="3-hydroxyacyl-CoA dehydrogenase NAD binding" evidence="9">
    <location>
        <begin position="20"/>
        <end position="203"/>
    </location>
</feature>
<evidence type="ECO:0000259" key="9">
    <source>
        <dbReference type="Pfam" id="PF02737"/>
    </source>
</evidence>
<dbReference type="Gene3D" id="3.90.226.10">
    <property type="entry name" value="2-enoyl-CoA Hydratase, Chain A, domain 1"/>
    <property type="match status" value="1"/>
</dbReference>
<comment type="catalytic activity">
    <reaction evidence="7">
        <text>a (3S)-3-hydroxyacyl-CoA + NAD(+) = a 3-oxoacyl-CoA + NADH + H(+)</text>
        <dbReference type="Rhea" id="RHEA:22432"/>
        <dbReference type="ChEBI" id="CHEBI:15378"/>
        <dbReference type="ChEBI" id="CHEBI:57318"/>
        <dbReference type="ChEBI" id="CHEBI:57540"/>
        <dbReference type="ChEBI" id="CHEBI:57945"/>
        <dbReference type="ChEBI" id="CHEBI:90726"/>
        <dbReference type="EC" id="1.1.1.35"/>
    </reaction>
</comment>
<evidence type="ECO:0000256" key="6">
    <source>
        <dbReference type="ARBA" id="ARBA00023098"/>
    </source>
</evidence>
<dbReference type="InterPro" id="IPR036291">
    <property type="entry name" value="NAD(P)-bd_dom_sf"/>
</dbReference>
<comment type="pathway">
    <text evidence="1">Lipid metabolism; fatty acid beta-oxidation.</text>
</comment>
<dbReference type="UniPathway" id="UPA00659"/>
<dbReference type="OrthoDB" id="5389341at2"/>